<dbReference type="Pfam" id="PF14907">
    <property type="entry name" value="NTP_transf_5"/>
    <property type="match status" value="1"/>
</dbReference>
<dbReference type="InterPro" id="IPR039498">
    <property type="entry name" value="NTP_transf_5"/>
</dbReference>
<keyword evidence="1" id="KW-0808">Transferase</keyword>
<accession>A0A4R6TBJ0</accession>
<keyword evidence="2" id="KW-1185">Reference proteome</keyword>
<gene>
    <name evidence="1" type="ORF">DFQ04_1213</name>
</gene>
<proteinExistence type="predicted"/>
<dbReference type="RefSeq" id="WP_133553655.1">
    <property type="nucleotide sequence ID" value="NZ_SNYF01000005.1"/>
</dbReference>
<evidence type="ECO:0000313" key="1">
    <source>
        <dbReference type="EMBL" id="TDQ19392.1"/>
    </source>
</evidence>
<dbReference type="GO" id="GO:0016740">
    <property type="term" value="F:transferase activity"/>
    <property type="evidence" value="ECO:0007669"/>
    <property type="project" value="UniProtKB-KW"/>
</dbReference>
<evidence type="ECO:0000313" key="2">
    <source>
        <dbReference type="Proteomes" id="UP000294535"/>
    </source>
</evidence>
<reference evidence="1 2" key="1">
    <citation type="submission" date="2019-03" db="EMBL/GenBank/DDBJ databases">
        <title>Genomic Encyclopedia of Type Strains, Phase III (KMG-III): the genomes of soil and plant-associated and newly described type strains.</title>
        <authorList>
            <person name="Whitman W."/>
        </authorList>
    </citation>
    <scope>NUCLEOTIDE SEQUENCE [LARGE SCALE GENOMIC DNA]</scope>
    <source>
        <strain evidence="1 2">CECT 8446</strain>
    </source>
</reference>
<name>A0A4R6TBJ0_9BACT</name>
<organism evidence="1 2">
    <name type="scientific">Algoriphagus boseongensis</name>
    <dbReference type="NCBI Taxonomy" id="1442587"/>
    <lineage>
        <taxon>Bacteria</taxon>
        <taxon>Pseudomonadati</taxon>
        <taxon>Bacteroidota</taxon>
        <taxon>Cytophagia</taxon>
        <taxon>Cytophagales</taxon>
        <taxon>Cyclobacteriaceae</taxon>
        <taxon>Algoriphagus</taxon>
    </lineage>
</organism>
<sequence length="344" mass="41181">MENQRSFISSPVGLLKRHSLSYSQLINLGLNSFQKEDGVVEKIESLSFLHNIRITLDQLIETKIFFSCLKGYSLSYRLYQDPSIRKSKDLDIFIPDRDDVLKLSQILISKGWVSQGEWVNDVPRRNWFMDLKHELSLFNPETGIWLEIHWELDAHFLKFSQAERIRFGSKYVEKMEVMGRVINVLRPDFELIYLLVHGAKHGWFRLKWLLDIHHYPFHLVDEGQFELLVKKFQAEILVAQANELLTRYFGKGFPITMKVKAPDYVIKYAGMRIEGKIWDSRPSLKQFFQTLRYDFLLQKEPWKAFKRVFLRLGIRPQDITEIKLNAFWKYYFYRYYSLLKRKVF</sequence>
<dbReference type="EMBL" id="SNYF01000005">
    <property type="protein sequence ID" value="TDQ19392.1"/>
    <property type="molecule type" value="Genomic_DNA"/>
</dbReference>
<comment type="caution">
    <text evidence="1">The sequence shown here is derived from an EMBL/GenBank/DDBJ whole genome shotgun (WGS) entry which is preliminary data.</text>
</comment>
<dbReference type="Gene3D" id="3.30.460.40">
    <property type="match status" value="1"/>
</dbReference>
<protein>
    <submittedName>
        <fullName evidence="1">Putative nucleotidyltransferase-like protein</fullName>
    </submittedName>
</protein>
<dbReference type="OrthoDB" id="637487at2"/>
<dbReference type="AlphaFoldDB" id="A0A4R6TBJ0"/>
<dbReference type="Proteomes" id="UP000294535">
    <property type="component" value="Unassembled WGS sequence"/>
</dbReference>